<dbReference type="Proteomes" id="UP000000759">
    <property type="component" value="Chromosome 4"/>
</dbReference>
<gene>
    <name evidence="1" type="ORF">PHATRDRAFT_44412</name>
</gene>
<dbReference type="KEGG" id="pti:PHATRDRAFT_44412"/>
<evidence type="ECO:0000313" key="1">
    <source>
        <dbReference type="EMBL" id="EEC50182.1"/>
    </source>
</evidence>
<dbReference type="PaxDb" id="2850-Phatr44412"/>
<name>B7FU04_PHATC</name>
<proteinExistence type="predicted"/>
<reference evidence="1 2" key="1">
    <citation type="journal article" date="2008" name="Nature">
        <title>The Phaeodactylum genome reveals the evolutionary history of diatom genomes.</title>
        <authorList>
            <person name="Bowler C."/>
            <person name="Allen A.E."/>
            <person name="Badger J.H."/>
            <person name="Grimwood J."/>
            <person name="Jabbari K."/>
            <person name="Kuo A."/>
            <person name="Maheswari U."/>
            <person name="Martens C."/>
            <person name="Maumus F."/>
            <person name="Otillar R.P."/>
            <person name="Rayko E."/>
            <person name="Salamov A."/>
            <person name="Vandepoele K."/>
            <person name="Beszteri B."/>
            <person name="Gruber A."/>
            <person name="Heijde M."/>
            <person name="Katinka M."/>
            <person name="Mock T."/>
            <person name="Valentin K."/>
            <person name="Verret F."/>
            <person name="Berges J.A."/>
            <person name="Brownlee C."/>
            <person name="Cadoret J.P."/>
            <person name="Chiovitti A."/>
            <person name="Choi C.J."/>
            <person name="Coesel S."/>
            <person name="De Martino A."/>
            <person name="Detter J.C."/>
            <person name="Durkin C."/>
            <person name="Falciatore A."/>
            <person name="Fournet J."/>
            <person name="Haruta M."/>
            <person name="Huysman M.J."/>
            <person name="Jenkins B.D."/>
            <person name="Jiroutova K."/>
            <person name="Jorgensen R.E."/>
            <person name="Joubert Y."/>
            <person name="Kaplan A."/>
            <person name="Kroger N."/>
            <person name="Kroth P.G."/>
            <person name="La Roche J."/>
            <person name="Lindquist E."/>
            <person name="Lommer M."/>
            <person name="Martin-Jezequel V."/>
            <person name="Lopez P.J."/>
            <person name="Lucas S."/>
            <person name="Mangogna M."/>
            <person name="McGinnis K."/>
            <person name="Medlin L.K."/>
            <person name="Montsant A."/>
            <person name="Oudot-Le Secq M.P."/>
            <person name="Napoli C."/>
            <person name="Obornik M."/>
            <person name="Parker M.S."/>
            <person name="Petit J.L."/>
            <person name="Porcel B.M."/>
            <person name="Poulsen N."/>
            <person name="Robison M."/>
            <person name="Rychlewski L."/>
            <person name="Rynearson T.A."/>
            <person name="Schmutz J."/>
            <person name="Shapiro H."/>
            <person name="Siaut M."/>
            <person name="Stanley M."/>
            <person name="Sussman M.R."/>
            <person name="Taylor A.R."/>
            <person name="Vardi A."/>
            <person name="von Dassow P."/>
            <person name="Vyverman W."/>
            <person name="Willis A."/>
            <person name="Wyrwicz L.S."/>
            <person name="Rokhsar D.S."/>
            <person name="Weissenbach J."/>
            <person name="Armbrust E.V."/>
            <person name="Green B.R."/>
            <person name="Van de Peer Y."/>
            <person name="Grigoriev I.V."/>
        </authorList>
    </citation>
    <scope>NUCLEOTIDE SEQUENCE [LARGE SCALE GENOMIC DNA]</scope>
    <source>
        <strain evidence="1 2">CCAP 1055/1</strain>
    </source>
</reference>
<evidence type="ECO:0000313" key="2">
    <source>
        <dbReference type="Proteomes" id="UP000000759"/>
    </source>
</evidence>
<dbReference type="AlphaFoldDB" id="B7FU04"/>
<sequence>MASCARPVFKSAVKAAIKKQVEGGNFQDHIPKTMAVSDALKKTDLASINVHEIHISEEGHSVSEGKTIHGNEMVKNHLGRSGSICFVVRRPG</sequence>
<dbReference type="RefSeq" id="XP_002178517.1">
    <property type="nucleotide sequence ID" value="XM_002178481.1"/>
</dbReference>
<keyword evidence="2" id="KW-1185">Reference proteome</keyword>
<dbReference type="InParanoid" id="B7FU04"/>
<protein>
    <submittedName>
        <fullName evidence="1">Uncharacterized protein</fullName>
    </submittedName>
</protein>
<reference evidence="2" key="2">
    <citation type="submission" date="2008-08" db="EMBL/GenBank/DDBJ databases">
        <authorList>
            <consortium name="Diatom Consortium"/>
            <person name="Grigoriev I."/>
            <person name="Grimwood J."/>
            <person name="Kuo A."/>
            <person name="Otillar R.P."/>
            <person name="Salamov A."/>
            <person name="Detter J.C."/>
            <person name="Lindquist E."/>
            <person name="Shapiro H."/>
            <person name="Lucas S."/>
            <person name="Glavina del Rio T."/>
            <person name="Pitluck S."/>
            <person name="Rokhsar D."/>
            <person name="Bowler C."/>
        </authorList>
    </citation>
    <scope>GENOME REANNOTATION</scope>
    <source>
        <strain evidence="2">CCAP 1055/1</strain>
    </source>
</reference>
<organism evidence="1 2">
    <name type="scientific">Phaeodactylum tricornutum (strain CCAP 1055/1)</name>
    <dbReference type="NCBI Taxonomy" id="556484"/>
    <lineage>
        <taxon>Eukaryota</taxon>
        <taxon>Sar</taxon>
        <taxon>Stramenopiles</taxon>
        <taxon>Ochrophyta</taxon>
        <taxon>Bacillariophyta</taxon>
        <taxon>Bacillariophyceae</taxon>
        <taxon>Bacillariophycidae</taxon>
        <taxon>Naviculales</taxon>
        <taxon>Phaeodactylaceae</taxon>
        <taxon>Phaeodactylum</taxon>
    </lineage>
</organism>
<accession>B7FU04</accession>
<dbReference type="EMBL" id="CM000607">
    <property type="protein sequence ID" value="EEC50182.1"/>
    <property type="molecule type" value="Genomic_DNA"/>
</dbReference>
<dbReference type="GeneID" id="7197816"/>
<dbReference type="HOGENOM" id="CLU_1247480_0_0_1"/>